<comment type="similarity">
    <text evidence="2">Belongs to the binding-protein-dependent transport system permease family. HisMQ subfamily.</text>
</comment>
<feature type="transmembrane region" description="Helical" evidence="8">
    <location>
        <begin position="69"/>
        <end position="87"/>
    </location>
</feature>
<keyword evidence="4" id="KW-1003">Cell membrane</keyword>
<evidence type="ECO:0000256" key="5">
    <source>
        <dbReference type="ARBA" id="ARBA00022692"/>
    </source>
</evidence>
<evidence type="ECO:0000256" key="2">
    <source>
        <dbReference type="ARBA" id="ARBA00010072"/>
    </source>
</evidence>
<feature type="transmembrane region" description="Helical" evidence="8">
    <location>
        <begin position="190"/>
        <end position="216"/>
    </location>
</feature>
<comment type="subcellular location">
    <subcellularLocation>
        <location evidence="1">Cell inner membrane</location>
        <topology evidence="1">Multi-pass membrane protein</topology>
    </subcellularLocation>
    <subcellularLocation>
        <location evidence="8">Cell membrane</location>
        <topology evidence="8">Multi-pass membrane protein</topology>
    </subcellularLocation>
</comment>
<keyword evidence="5 8" id="KW-0812">Transmembrane</keyword>
<feature type="transmembrane region" description="Helical" evidence="8">
    <location>
        <begin position="146"/>
        <end position="170"/>
    </location>
</feature>
<organism evidence="10 11">
    <name type="scientific">Microvirga puerhi</name>
    <dbReference type="NCBI Taxonomy" id="2876078"/>
    <lineage>
        <taxon>Bacteria</taxon>
        <taxon>Pseudomonadati</taxon>
        <taxon>Pseudomonadota</taxon>
        <taxon>Alphaproteobacteria</taxon>
        <taxon>Hyphomicrobiales</taxon>
        <taxon>Methylobacteriaceae</taxon>
        <taxon>Microvirga</taxon>
    </lineage>
</organism>
<reference evidence="10 11" key="1">
    <citation type="submission" date="2021-09" db="EMBL/GenBank/DDBJ databases">
        <title>The complete genome sequence of a new microorganism.</title>
        <authorList>
            <person name="Zi Z."/>
        </authorList>
    </citation>
    <scope>NUCLEOTIDE SEQUENCE [LARGE SCALE GENOMIC DNA]</scope>
    <source>
        <strain evidence="10 11">WGZ8</strain>
    </source>
</reference>
<dbReference type="CDD" id="cd06261">
    <property type="entry name" value="TM_PBP2"/>
    <property type="match status" value="1"/>
</dbReference>
<dbReference type="InterPro" id="IPR043429">
    <property type="entry name" value="ArtM/GltK/GlnP/TcyL/YhdX-like"/>
</dbReference>
<dbReference type="InterPro" id="IPR010065">
    <property type="entry name" value="AA_ABC_transptr_permease_3TM"/>
</dbReference>
<name>A0ABS7VTN8_9HYPH</name>
<keyword evidence="6 8" id="KW-1133">Transmembrane helix</keyword>
<feature type="domain" description="ABC transmembrane type-1" evidence="9">
    <location>
        <begin position="21"/>
        <end position="209"/>
    </location>
</feature>
<dbReference type="PROSITE" id="PS50928">
    <property type="entry name" value="ABC_TM1"/>
    <property type="match status" value="1"/>
</dbReference>
<evidence type="ECO:0000259" key="9">
    <source>
        <dbReference type="PROSITE" id="PS50928"/>
    </source>
</evidence>
<dbReference type="PANTHER" id="PTHR30614:SF35">
    <property type="entry name" value="ABC TRANSPORTER PERMEASE PROTEIN"/>
    <property type="match status" value="1"/>
</dbReference>
<dbReference type="PANTHER" id="PTHR30614">
    <property type="entry name" value="MEMBRANE COMPONENT OF AMINO ACID ABC TRANSPORTER"/>
    <property type="match status" value="1"/>
</dbReference>
<evidence type="ECO:0000256" key="1">
    <source>
        <dbReference type="ARBA" id="ARBA00004429"/>
    </source>
</evidence>
<evidence type="ECO:0000256" key="6">
    <source>
        <dbReference type="ARBA" id="ARBA00022989"/>
    </source>
</evidence>
<dbReference type="Gene3D" id="1.10.3720.10">
    <property type="entry name" value="MetI-like"/>
    <property type="match status" value="1"/>
</dbReference>
<evidence type="ECO:0000313" key="11">
    <source>
        <dbReference type="Proteomes" id="UP000704176"/>
    </source>
</evidence>
<dbReference type="EMBL" id="JAIRBM010000018">
    <property type="protein sequence ID" value="MBZ6078460.1"/>
    <property type="molecule type" value="Genomic_DNA"/>
</dbReference>
<dbReference type="Proteomes" id="UP000704176">
    <property type="component" value="Unassembled WGS sequence"/>
</dbReference>
<dbReference type="Pfam" id="PF00528">
    <property type="entry name" value="BPD_transp_1"/>
    <property type="match status" value="1"/>
</dbReference>
<dbReference type="InterPro" id="IPR035906">
    <property type="entry name" value="MetI-like_sf"/>
</dbReference>
<dbReference type="InterPro" id="IPR000515">
    <property type="entry name" value="MetI-like"/>
</dbReference>
<evidence type="ECO:0000256" key="3">
    <source>
        <dbReference type="ARBA" id="ARBA00022448"/>
    </source>
</evidence>
<evidence type="ECO:0000256" key="7">
    <source>
        <dbReference type="ARBA" id="ARBA00023136"/>
    </source>
</evidence>
<accession>A0ABS7VTN8</accession>
<keyword evidence="3 8" id="KW-0813">Transport</keyword>
<keyword evidence="7 8" id="KW-0472">Membrane</keyword>
<proteinExistence type="inferred from homology"/>
<comment type="caution">
    <text evidence="10">The sequence shown here is derived from an EMBL/GenBank/DDBJ whole genome shotgun (WGS) entry which is preliminary data.</text>
</comment>
<feature type="transmembrane region" description="Helical" evidence="8">
    <location>
        <begin position="20"/>
        <end position="48"/>
    </location>
</feature>
<keyword evidence="11" id="KW-1185">Reference proteome</keyword>
<evidence type="ECO:0000256" key="8">
    <source>
        <dbReference type="RuleBase" id="RU363032"/>
    </source>
</evidence>
<evidence type="ECO:0000313" key="10">
    <source>
        <dbReference type="EMBL" id="MBZ6078460.1"/>
    </source>
</evidence>
<dbReference type="SUPFAM" id="SSF161098">
    <property type="entry name" value="MetI-like"/>
    <property type="match status" value="1"/>
</dbReference>
<sequence>MNYTFQFGTVMDHFPDLLSGAALTIRLSALTMVFGLVIGMTCAVAKAYGPRPIRWLATSYIELIRNTPFLIQLYFVFFALPHFGVRLSPNNSALIAMVINLGAYSAEIVRAGVESIPHGQIEAGRALGLKPLQIVRFLILFPALKAVYPALTSQFILVLLGSSIVSAIAADELTAVANTINSQTFRSFEIYTIVTLMYVAIVFGFRAIFTSIYAFAFARRG</sequence>
<gene>
    <name evidence="10" type="ORF">K9B37_19570</name>
</gene>
<evidence type="ECO:0000256" key="4">
    <source>
        <dbReference type="ARBA" id="ARBA00022475"/>
    </source>
</evidence>
<dbReference type="NCBIfam" id="TIGR01726">
    <property type="entry name" value="HEQRo_perm_3TM"/>
    <property type="match status" value="1"/>
</dbReference>
<protein>
    <submittedName>
        <fullName evidence="10">Amino acid ABC transporter permease</fullName>
    </submittedName>
</protein>